<dbReference type="InterPro" id="IPR042463">
    <property type="entry name" value="HNOB_dom_associated_sf"/>
</dbReference>
<dbReference type="AlphaFoldDB" id="A0A0P1I5M3"/>
<evidence type="ECO:0000313" key="6">
    <source>
        <dbReference type="Proteomes" id="UP000051870"/>
    </source>
</evidence>
<dbReference type="GO" id="GO:0052621">
    <property type="term" value="F:diguanylate cyclase activity"/>
    <property type="evidence" value="ECO:0007669"/>
    <property type="project" value="UniProtKB-EC"/>
</dbReference>
<dbReference type="Gene3D" id="3.30.450.260">
    <property type="entry name" value="Haem NO binding associated domain"/>
    <property type="match status" value="1"/>
</dbReference>
<dbReference type="STRING" id="1715693.PH7735_01360"/>
<dbReference type="EC" id="2.7.7.65" evidence="5"/>
<sequence>MLEAFCPMHVVLDKTGHIKHAGPTLRKLMPDETVVGKRFLEVFELMRPRSVNTMAQLREVSGQRLRVRKRCAPQTILKGGLVNIETEEVSVINLSFGFSVMEGVRDYALTSADFAATDLTIEMLYLIEAKSAAMEASRKLNQRLQGAMIAAEEQAFTDTLTGLKNRRALDMILARWLESGRPLVVAQMDLDYFKRVNDTFGHAAGDHVLQTVARILVEETREGDCVARIGGDEFVLLLSGALSDKKLAGFANRVIARIEKPIPFNADECKISTSLGFAPSATTAGLSAETLLVQADTALYDAKRRGRAQHRVYTPEMDLAVPPEKGDAPVAEQSDPPN</sequence>
<keyword evidence="1" id="KW-0547">Nucleotide-binding</keyword>
<dbReference type="PANTHER" id="PTHR45138:SF24">
    <property type="entry name" value="DIGUANYLATE CYCLASE DGCC-RELATED"/>
    <property type="match status" value="1"/>
</dbReference>
<dbReference type="EMBL" id="CYTW01000001">
    <property type="protein sequence ID" value="CUJ91382.1"/>
    <property type="molecule type" value="Genomic_DNA"/>
</dbReference>
<dbReference type="InterPro" id="IPR000160">
    <property type="entry name" value="GGDEF_dom"/>
</dbReference>
<feature type="domain" description="GGDEF" evidence="4">
    <location>
        <begin position="181"/>
        <end position="315"/>
    </location>
</feature>
<dbReference type="GO" id="GO:0004383">
    <property type="term" value="F:guanylate cyclase activity"/>
    <property type="evidence" value="ECO:0007669"/>
    <property type="project" value="InterPro"/>
</dbReference>
<organism evidence="5 6">
    <name type="scientific">Shimia thalassica</name>
    <dbReference type="NCBI Taxonomy" id="1715693"/>
    <lineage>
        <taxon>Bacteria</taxon>
        <taxon>Pseudomonadati</taxon>
        <taxon>Pseudomonadota</taxon>
        <taxon>Alphaproteobacteria</taxon>
        <taxon>Rhodobacterales</taxon>
        <taxon>Roseobacteraceae</taxon>
    </lineage>
</organism>
<protein>
    <submittedName>
        <fullName evidence="5">Diguanylate cyclase DosC</fullName>
        <ecNumber evidence="5">2.7.7.65</ecNumber>
    </submittedName>
</protein>
<dbReference type="Pfam" id="PF07701">
    <property type="entry name" value="HNOBA"/>
    <property type="match status" value="1"/>
</dbReference>
<gene>
    <name evidence="5" type="primary">dosC</name>
    <name evidence="5" type="ORF">PH7735_01360</name>
</gene>
<dbReference type="GO" id="GO:0005886">
    <property type="term" value="C:plasma membrane"/>
    <property type="evidence" value="ECO:0007669"/>
    <property type="project" value="TreeGrafter"/>
</dbReference>
<dbReference type="CDD" id="cd01949">
    <property type="entry name" value="GGDEF"/>
    <property type="match status" value="1"/>
</dbReference>
<dbReference type="InterPro" id="IPR029787">
    <property type="entry name" value="Nucleotide_cyclase"/>
</dbReference>
<dbReference type="PANTHER" id="PTHR45138">
    <property type="entry name" value="REGULATORY COMPONENTS OF SENSORY TRANSDUCTION SYSTEM"/>
    <property type="match status" value="1"/>
</dbReference>
<feature type="region of interest" description="Disordered" evidence="3">
    <location>
        <begin position="317"/>
        <end position="338"/>
    </location>
</feature>
<name>A0A0P1I5M3_9RHOB</name>
<dbReference type="InterPro" id="IPR050469">
    <property type="entry name" value="Diguanylate_Cyclase"/>
</dbReference>
<dbReference type="GO" id="GO:0043709">
    <property type="term" value="P:cell adhesion involved in single-species biofilm formation"/>
    <property type="evidence" value="ECO:0007669"/>
    <property type="project" value="TreeGrafter"/>
</dbReference>
<dbReference type="SMART" id="SM00267">
    <property type="entry name" value="GGDEF"/>
    <property type="match status" value="1"/>
</dbReference>
<dbReference type="Gene3D" id="3.30.70.270">
    <property type="match status" value="1"/>
</dbReference>
<dbReference type="GO" id="GO:0000166">
    <property type="term" value="F:nucleotide binding"/>
    <property type="evidence" value="ECO:0007669"/>
    <property type="project" value="UniProtKB-KW"/>
</dbReference>
<keyword evidence="5" id="KW-0548">Nucleotidyltransferase</keyword>
<dbReference type="SUPFAM" id="SSF55073">
    <property type="entry name" value="Nucleotide cyclase"/>
    <property type="match status" value="1"/>
</dbReference>
<evidence type="ECO:0000256" key="2">
    <source>
        <dbReference type="ARBA" id="ARBA00023293"/>
    </source>
</evidence>
<keyword evidence="2" id="KW-0141">cGMP biosynthesis</keyword>
<reference evidence="6" key="1">
    <citation type="submission" date="2015-09" db="EMBL/GenBank/DDBJ databases">
        <authorList>
            <person name="Rodrigo-Torres Lidia"/>
            <person name="Arahal R.David."/>
        </authorList>
    </citation>
    <scope>NUCLEOTIDE SEQUENCE [LARGE SCALE GENOMIC DNA]</scope>
    <source>
        <strain evidence="6">CECT 7735</strain>
    </source>
</reference>
<dbReference type="NCBIfam" id="TIGR00254">
    <property type="entry name" value="GGDEF"/>
    <property type="match status" value="1"/>
</dbReference>
<dbReference type="InterPro" id="IPR011645">
    <property type="entry name" value="HNOB_dom_associated"/>
</dbReference>
<evidence type="ECO:0000313" key="5">
    <source>
        <dbReference type="EMBL" id="CUJ91382.1"/>
    </source>
</evidence>
<evidence type="ECO:0000259" key="4">
    <source>
        <dbReference type="PROSITE" id="PS50887"/>
    </source>
</evidence>
<evidence type="ECO:0000256" key="3">
    <source>
        <dbReference type="SAM" id="MobiDB-lite"/>
    </source>
</evidence>
<dbReference type="InterPro" id="IPR043128">
    <property type="entry name" value="Rev_trsase/Diguanyl_cyclase"/>
</dbReference>
<dbReference type="Pfam" id="PF00990">
    <property type="entry name" value="GGDEF"/>
    <property type="match status" value="1"/>
</dbReference>
<proteinExistence type="predicted"/>
<accession>A0A0P1I5M3</accession>
<evidence type="ECO:0000256" key="1">
    <source>
        <dbReference type="ARBA" id="ARBA00022741"/>
    </source>
</evidence>
<keyword evidence="5" id="KW-0808">Transferase</keyword>
<dbReference type="PROSITE" id="PS50887">
    <property type="entry name" value="GGDEF"/>
    <property type="match status" value="1"/>
</dbReference>
<dbReference type="Proteomes" id="UP000051870">
    <property type="component" value="Unassembled WGS sequence"/>
</dbReference>
<keyword evidence="6" id="KW-1185">Reference proteome</keyword>
<dbReference type="FunFam" id="3.30.70.270:FF:000001">
    <property type="entry name" value="Diguanylate cyclase domain protein"/>
    <property type="match status" value="1"/>
</dbReference>
<dbReference type="GO" id="GO:1902201">
    <property type="term" value="P:negative regulation of bacterial-type flagellum-dependent cell motility"/>
    <property type="evidence" value="ECO:0007669"/>
    <property type="project" value="TreeGrafter"/>
</dbReference>